<dbReference type="EMBL" id="CM056743">
    <property type="protein sequence ID" value="KAJ8670730.1"/>
    <property type="molecule type" value="Genomic_DNA"/>
</dbReference>
<sequence>MTPTILEINIIPSQSPPHDVTATGHFEFGYNGQHGPDHWAKDFHTCFGKHQSPINIEEHDVENVSLPLLQFRGLDLPRQFFLKNNGHTALIHSSKNSEPAYMTGGPLNGSYIFEQLHFHWGENDREGSEDLINNHSFAMELHAVFYKDEYGSVDNAYLYSDGLAVLAFFFETDVNNQENLMFGPVVEAVPKIETVENEIQLSDTLRLEHLLNPAAPPHDRMQNYFTYNGSLTTPPCSEIVTWIDFKDPVYLSHAQVAAFRNIKSSEGTKLTHNFRPVQPLSDRRVLHNMPSHELNRNLADQAASSGQLLQIRHPLVAQPPAVTLIMRLHNDATP</sequence>
<name>A0ACC2NHU1_9HYME</name>
<evidence type="ECO:0000313" key="1">
    <source>
        <dbReference type="EMBL" id="KAJ8670730.1"/>
    </source>
</evidence>
<protein>
    <submittedName>
        <fullName evidence="1">Uncharacterized protein</fullName>
    </submittedName>
</protein>
<dbReference type="Proteomes" id="UP001239111">
    <property type="component" value="Chromosome 3"/>
</dbReference>
<keyword evidence="2" id="KW-1185">Reference proteome</keyword>
<gene>
    <name evidence="1" type="ORF">QAD02_001989</name>
</gene>
<comment type="caution">
    <text evidence="1">The sequence shown here is derived from an EMBL/GenBank/DDBJ whole genome shotgun (WGS) entry which is preliminary data.</text>
</comment>
<accession>A0ACC2NHU1</accession>
<organism evidence="1 2">
    <name type="scientific">Eretmocerus hayati</name>
    <dbReference type="NCBI Taxonomy" id="131215"/>
    <lineage>
        <taxon>Eukaryota</taxon>
        <taxon>Metazoa</taxon>
        <taxon>Ecdysozoa</taxon>
        <taxon>Arthropoda</taxon>
        <taxon>Hexapoda</taxon>
        <taxon>Insecta</taxon>
        <taxon>Pterygota</taxon>
        <taxon>Neoptera</taxon>
        <taxon>Endopterygota</taxon>
        <taxon>Hymenoptera</taxon>
        <taxon>Apocrita</taxon>
        <taxon>Proctotrupomorpha</taxon>
        <taxon>Chalcidoidea</taxon>
        <taxon>Aphelinidae</taxon>
        <taxon>Aphelininae</taxon>
        <taxon>Eretmocerus</taxon>
    </lineage>
</organism>
<proteinExistence type="predicted"/>
<evidence type="ECO:0000313" key="2">
    <source>
        <dbReference type="Proteomes" id="UP001239111"/>
    </source>
</evidence>
<reference evidence="1" key="1">
    <citation type="submission" date="2023-04" db="EMBL/GenBank/DDBJ databases">
        <title>A chromosome-level genome assembly of the parasitoid wasp Eretmocerus hayati.</title>
        <authorList>
            <person name="Zhong Y."/>
            <person name="Liu S."/>
            <person name="Liu Y."/>
        </authorList>
    </citation>
    <scope>NUCLEOTIDE SEQUENCE</scope>
    <source>
        <strain evidence="1">ZJU_SS_LIU_2023</strain>
    </source>
</reference>